<proteinExistence type="predicted"/>
<organism evidence="3 4">
    <name type="scientific">Sorghum bicolor</name>
    <name type="common">Sorghum</name>
    <name type="synonym">Sorghum vulgare</name>
    <dbReference type="NCBI Taxonomy" id="4558"/>
    <lineage>
        <taxon>Eukaryota</taxon>
        <taxon>Viridiplantae</taxon>
        <taxon>Streptophyta</taxon>
        <taxon>Embryophyta</taxon>
        <taxon>Tracheophyta</taxon>
        <taxon>Spermatophyta</taxon>
        <taxon>Magnoliopsida</taxon>
        <taxon>Liliopsida</taxon>
        <taxon>Poales</taxon>
        <taxon>Poaceae</taxon>
        <taxon>PACMAD clade</taxon>
        <taxon>Panicoideae</taxon>
        <taxon>Andropogonodae</taxon>
        <taxon>Andropogoneae</taxon>
        <taxon>Sorghinae</taxon>
        <taxon>Sorghum</taxon>
    </lineage>
</organism>
<evidence type="ECO:0000313" key="4">
    <source>
        <dbReference type="Proteomes" id="UP000000768"/>
    </source>
</evidence>
<dbReference type="OMA" id="HFIGHEE"/>
<dbReference type="InParanoid" id="A0A1Z5S848"/>
<dbReference type="Pfam" id="PF04195">
    <property type="entry name" value="Transposase_28"/>
    <property type="match status" value="1"/>
</dbReference>
<gene>
    <name evidence="3" type="ORF">SORBI_3001G261525</name>
</gene>
<feature type="compositionally biased region" description="Polar residues" evidence="1">
    <location>
        <begin position="526"/>
        <end position="541"/>
    </location>
</feature>
<dbReference type="PANTHER" id="PTHR33026:SF7">
    <property type="entry name" value="OS03G0100275 PROTEIN"/>
    <property type="match status" value="1"/>
</dbReference>
<name>A0A1Z5S848_SORBI</name>
<feature type="compositionally biased region" description="Low complexity" evidence="1">
    <location>
        <begin position="424"/>
        <end position="449"/>
    </location>
</feature>
<reference evidence="3 4" key="1">
    <citation type="journal article" date="2009" name="Nature">
        <title>The Sorghum bicolor genome and the diversification of grasses.</title>
        <authorList>
            <person name="Paterson A.H."/>
            <person name="Bowers J.E."/>
            <person name="Bruggmann R."/>
            <person name="Dubchak I."/>
            <person name="Grimwood J."/>
            <person name="Gundlach H."/>
            <person name="Haberer G."/>
            <person name="Hellsten U."/>
            <person name="Mitros T."/>
            <person name="Poliakov A."/>
            <person name="Schmutz J."/>
            <person name="Spannagl M."/>
            <person name="Tang H."/>
            <person name="Wang X."/>
            <person name="Wicker T."/>
            <person name="Bharti A.K."/>
            <person name="Chapman J."/>
            <person name="Feltus F.A."/>
            <person name="Gowik U."/>
            <person name="Grigoriev I.V."/>
            <person name="Lyons E."/>
            <person name="Maher C.A."/>
            <person name="Martis M."/>
            <person name="Narechania A."/>
            <person name="Otillar R.P."/>
            <person name="Penning B.W."/>
            <person name="Salamov A.A."/>
            <person name="Wang Y."/>
            <person name="Zhang L."/>
            <person name="Carpita N.C."/>
            <person name="Freeling M."/>
            <person name="Gingle A.R."/>
            <person name="Hash C.T."/>
            <person name="Keller B."/>
            <person name="Klein P."/>
            <person name="Kresovich S."/>
            <person name="McCann M.C."/>
            <person name="Ming R."/>
            <person name="Peterson D.G."/>
            <person name="Mehboob-ur-Rahman"/>
            <person name="Ware D."/>
            <person name="Westhoff P."/>
            <person name="Mayer K.F."/>
            <person name="Messing J."/>
            <person name="Rokhsar D.S."/>
        </authorList>
    </citation>
    <scope>NUCLEOTIDE SEQUENCE [LARGE SCALE GENOMIC DNA]</scope>
    <source>
        <strain evidence="4">cv. BTx623</strain>
    </source>
</reference>
<feature type="region of interest" description="Disordered" evidence="1">
    <location>
        <begin position="269"/>
        <end position="550"/>
    </location>
</feature>
<evidence type="ECO:0000256" key="1">
    <source>
        <dbReference type="SAM" id="MobiDB-lite"/>
    </source>
</evidence>
<dbReference type="Gramene" id="OQU91915">
    <property type="protein sequence ID" value="OQU91915"/>
    <property type="gene ID" value="SORBI_3001G261525"/>
</dbReference>
<dbReference type="InterPro" id="IPR007321">
    <property type="entry name" value="Transposase_28"/>
</dbReference>
<protein>
    <recommendedName>
        <fullName evidence="2">Transposase (putative) gypsy type domain-containing protein</fullName>
    </recommendedName>
</protein>
<reference evidence="4" key="2">
    <citation type="journal article" date="2018" name="Plant J.">
        <title>The Sorghum bicolor reference genome: improved assembly, gene annotations, a transcriptome atlas, and signatures of genome organization.</title>
        <authorList>
            <person name="McCormick R.F."/>
            <person name="Truong S.K."/>
            <person name="Sreedasyam A."/>
            <person name="Jenkins J."/>
            <person name="Shu S."/>
            <person name="Sims D."/>
            <person name="Kennedy M."/>
            <person name="Amirebrahimi M."/>
            <person name="Weers B.D."/>
            <person name="McKinley B."/>
            <person name="Mattison A."/>
            <person name="Morishige D.T."/>
            <person name="Grimwood J."/>
            <person name="Schmutz J."/>
            <person name="Mullet J.E."/>
        </authorList>
    </citation>
    <scope>NUCLEOTIDE SEQUENCE [LARGE SCALE GENOMIC DNA]</scope>
    <source>
        <strain evidence="4">cv. BTx623</strain>
    </source>
</reference>
<dbReference type="EMBL" id="CM000760">
    <property type="protein sequence ID" value="OQU91915.1"/>
    <property type="molecule type" value="Genomic_DNA"/>
</dbReference>
<evidence type="ECO:0000259" key="2">
    <source>
        <dbReference type="Pfam" id="PF04195"/>
    </source>
</evidence>
<dbReference type="Proteomes" id="UP000000768">
    <property type="component" value="Chromosome 1"/>
</dbReference>
<dbReference type="PANTHER" id="PTHR33026">
    <property type="entry name" value="OS06G0360600 PROTEIN"/>
    <property type="match status" value="1"/>
</dbReference>
<keyword evidence="4" id="KW-1185">Reference proteome</keyword>
<feature type="compositionally biased region" description="Low complexity" evidence="1">
    <location>
        <begin position="503"/>
        <end position="514"/>
    </location>
</feature>
<feature type="domain" description="Transposase (putative) gypsy type" evidence="2">
    <location>
        <begin position="17"/>
        <end position="84"/>
    </location>
</feature>
<feature type="compositionally biased region" description="Basic residues" evidence="1">
    <location>
        <begin position="395"/>
        <end position="404"/>
    </location>
</feature>
<dbReference type="AlphaFoldDB" id="A0A1Z5S848"/>
<feature type="compositionally biased region" description="Basic and acidic residues" evidence="1">
    <location>
        <begin position="483"/>
        <end position="497"/>
    </location>
</feature>
<feature type="non-terminal residue" evidence="3">
    <location>
        <position position="670"/>
    </location>
</feature>
<accession>A0A1Z5S848</accession>
<sequence>RALEGESYPDHRAGEIVVFEDFCKRGFGVPVHLFLQGLLLYYEIGICNLHPNSILLISTFIHLCEAYVGIEPHFDLFHYLFYLRKKGAVGGSKIAGGVYLNLRDGMKNQYLSCPWNTSLTEWYRKWFYVREEPGSSTFCDVGYILEKRVSWTDRPEFDDQVADLMKLIDWSRLDGLGVVGNIICRWVMPCQKRVHSAYEYAGSQDPTRMRPEVLEKAEVQQLLNELFNFTDGSFICGSDRVQAFKLGRPAPKIEDVDRCTVYVSLAPRMENPAGEDPPEDDATRCARYTSSEEEQAHPAPTTEDRVAGKRPLAAYPSPTPTLPAESSQAPKHRRLVRIVDDDDEEEEAAPSLVRRPRSRPDVVPATTGRVTSDPPAPHTEPTRVVETGAQAPTGRVRRRFTATHRRSDLTASDVDPDHVAGQRVAGPVAAAEDAAPQTTEQPAAATVAESAEELPASARTAASGPTRDEGPTRTPPTSSIAEGEERVPTPPPAKERGVPTPPRAGASSSAGSPGLVQWPVMPATTAGGSTENEETQAASNNDVEEIEGRPRDGRQHVYMWRQRGDHFIGHEELVETEEAARVERAAKRLVDEIKGAMKTAKYRKRCFDQIEGIVAENKALSAVVDQLWSEVGEKVAEMSAQEERRLELTQRLADQYQQRTGQSHALSSCM</sequence>
<evidence type="ECO:0000313" key="3">
    <source>
        <dbReference type="EMBL" id="OQU91915.1"/>
    </source>
</evidence>